<evidence type="ECO:0000313" key="2">
    <source>
        <dbReference type="EMBL" id="AXM06881.1"/>
    </source>
</evidence>
<dbReference type="RefSeq" id="WP_002518667.1">
    <property type="nucleotide sequence ID" value="NZ_AP019664.1"/>
</dbReference>
<feature type="transmembrane region" description="Helical" evidence="1">
    <location>
        <begin position="21"/>
        <end position="46"/>
    </location>
</feature>
<evidence type="ECO:0000313" key="4">
    <source>
        <dbReference type="Proteomes" id="UP000226191"/>
    </source>
</evidence>
<protein>
    <submittedName>
        <fullName evidence="3">Uncharacterized protein</fullName>
    </submittedName>
</protein>
<evidence type="ECO:0000313" key="3">
    <source>
        <dbReference type="EMBL" id="PGF35102.1"/>
    </source>
</evidence>
<sequence length="125" mass="13705">MPGRRVAMDDQRRIITTDRAGSIWAGITWCSLLLFIVAGIIGMMAQTMLPANLGYPQLHDSGVPTWLTWTVVGLDVVAFFIPPLVTTSCGRKAKRLGHPVRSAVQISWATFTVVTVISFLLVFFG</sequence>
<keyword evidence="1" id="KW-0812">Transmembrane</keyword>
<name>A0A2B7IZK1_CUTAC</name>
<evidence type="ECO:0000313" key="5">
    <source>
        <dbReference type="Proteomes" id="UP000256621"/>
    </source>
</evidence>
<reference evidence="2 5" key="2">
    <citation type="submission" date="2018-08" db="EMBL/GenBank/DDBJ databases">
        <title>Genome sequencing of Cutibacterium acnes KCOM 1315.</title>
        <authorList>
            <person name="Kook J.-K."/>
            <person name="Park S.-N."/>
            <person name="Lim Y.K."/>
        </authorList>
    </citation>
    <scope>NUCLEOTIDE SEQUENCE [LARGE SCALE GENOMIC DNA]</scope>
    <source>
        <strain evidence="2 5">KCOM 1315</strain>
    </source>
</reference>
<accession>A0A2B7IZK1</accession>
<gene>
    <name evidence="3" type="ORF">B1B09_05745</name>
    <name evidence="2" type="ORF">DXN06_06815</name>
</gene>
<dbReference type="EMBL" id="MVCE01000002">
    <property type="protein sequence ID" value="PGF35102.1"/>
    <property type="molecule type" value="Genomic_DNA"/>
</dbReference>
<dbReference type="Proteomes" id="UP000256621">
    <property type="component" value="Chromosome"/>
</dbReference>
<dbReference type="Proteomes" id="UP000226191">
    <property type="component" value="Unassembled WGS sequence"/>
</dbReference>
<dbReference type="AlphaFoldDB" id="A0A2B7IZK1"/>
<reference evidence="3 4" key="1">
    <citation type="submission" date="2017-02" db="EMBL/GenBank/DDBJ databases">
        <title>Prevalence of linear plasmids in Cutibacterium acnes isolates obtained from cancerous prostatic tissue.</title>
        <authorList>
            <person name="Davidsson S."/>
            <person name="Bruggemann H."/>
        </authorList>
    </citation>
    <scope>NUCLEOTIDE SEQUENCE [LARGE SCALE GENOMIC DNA]</scope>
    <source>
        <strain evidence="3 4">11-78</strain>
    </source>
</reference>
<dbReference type="GeneID" id="92856194"/>
<organism evidence="3 4">
    <name type="scientific">Cutibacterium acnes</name>
    <name type="common">Propionibacterium acnes</name>
    <dbReference type="NCBI Taxonomy" id="1747"/>
    <lineage>
        <taxon>Bacteria</taxon>
        <taxon>Bacillati</taxon>
        <taxon>Actinomycetota</taxon>
        <taxon>Actinomycetes</taxon>
        <taxon>Propionibacteriales</taxon>
        <taxon>Propionibacteriaceae</taxon>
        <taxon>Cutibacterium</taxon>
    </lineage>
</organism>
<keyword evidence="1" id="KW-1133">Transmembrane helix</keyword>
<evidence type="ECO:0000256" key="1">
    <source>
        <dbReference type="SAM" id="Phobius"/>
    </source>
</evidence>
<keyword evidence="1" id="KW-0472">Membrane</keyword>
<dbReference type="EMBL" id="CP031442">
    <property type="protein sequence ID" value="AXM06881.1"/>
    <property type="molecule type" value="Genomic_DNA"/>
</dbReference>
<feature type="transmembrane region" description="Helical" evidence="1">
    <location>
        <begin position="106"/>
        <end position="124"/>
    </location>
</feature>
<feature type="transmembrane region" description="Helical" evidence="1">
    <location>
        <begin position="66"/>
        <end position="85"/>
    </location>
</feature>
<dbReference type="OrthoDB" id="3710630at2"/>
<proteinExistence type="predicted"/>